<dbReference type="GO" id="GO:0005794">
    <property type="term" value="C:Golgi apparatus"/>
    <property type="evidence" value="ECO:0007669"/>
    <property type="project" value="TreeGrafter"/>
</dbReference>
<dbReference type="PANTHER" id="PTHR32285">
    <property type="entry name" value="PROTEIN TRICHOME BIREFRINGENCE-LIKE 9-RELATED"/>
    <property type="match status" value="1"/>
</dbReference>
<proteinExistence type="inferred from homology"/>
<dbReference type="OrthoDB" id="630188at2759"/>
<evidence type="ECO:0000313" key="10">
    <source>
        <dbReference type="Proteomes" id="UP000694853"/>
    </source>
</evidence>
<dbReference type="InterPro" id="IPR029962">
    <property type="entry name" value="TBL"/>
</dbReference>
<evidence type="ECO:0000313" key="11">
    <source>
        <dbReference type="RefSeq" id="XP_027363695.1"/>
    </source>
</evidence>
<dbReference type="PANTHER" id="PTHR32285:SF213">
    <property type="entry name" value="PROTEIN TRICHOME BIREFRINGENCE-LIKE 11"/>
    <property type="match status" value="1"/>
</dbReference>
<accession>A0A8B8M590</accession>
<evidence type="ECO:0000256" key="7">
    <source>
        <dbReference type="SAM" id="Phobius"/>
    </source>
</evidence>
<keyword evidence="4" id="KW-0735">Signal-anchor</keyword>
<keyword evidence="3 7" id="KW-0812">Transmembrane</keyword>
<evidence type="ECO:0000256" key="4">
    <source>
        <dbReference type="ARBA" id="ARBA00022968"/>
    </source>
</evidence>
<dbReference type="AlphaFoldDB" id="A0A8B8M590"/>
<dbReference type="Proteomes" id="UP000694853">
    <property type="component" value="Unplaced"/>
</dbReference>
<evidence type="ECO:0000259" key="8">
    <source>
        <dbReference type="Pfam" id="PF13839"/>
    </source>
</evidence>
<evidence type="ECO:0000256" key="2">
    <source>
        <dbReference type="ARBA" id="ARBA00007727"/>
    </source>
</evidence>
<keyword evidence="10" id="KW-1185">Reference proteome</keyword>
<feature type="domain" description="Trichome birefringence-like C-terminal" evidence="8">
    <location>
        <begin position="146"/>
        <end position="435"/>
    </location>
</feature>
<keyword evidence="5 7" id="KW-1133">Transmembrane helix</keyword>
<name>A0A8B8M590_ABRPR</name>
<dbReference type="GeneID" id="113871105"/>
<dbReference type="InterPro" id="IPR025846">
    <property type="entry name" value="TBL_N"/>
</dbReference>
<organism evidence="10 11">
    <name type="scientific">Abrus precatorius</name>
    <name type="common">Indian licorice</name>
    <name type="synonym">Glycine abrus</name>
    <dbReference type="NCBI Taxonomy" id="3816"/>
    <lineage>
        <taxon>Eukaryota</taxon>
        <taxon>Viridiplantae</taxon>
        <taxon>Streptophyta</taxon>
        <taxon>Embryophyta</taxon>
        <taxon>Tracheophyta</taxon>
        <taxon>Spermatophyta</taxon>
        <taxon>Magnoliopsida</taxon>
        <taxon>eudicotyledons</taxon>
        <taxon>Gunneridae</taxon>
        <taxon>Pentapetalae</taxon>
        <taxon>rosids</taxon>
        <taxon>fabids</taxon>
        <taxon>Fabales</taxon>
        <taxon>Fabaceae</taxon>
        <taxon>Papilionoideae</taxon>
        <taxon>50 kb inversion clade</taxon>
        <taxon>NPAAA clade</taxon>
        <taxon>indigoferoid/millettioid clade</taxon>
        <taxon>Abreae</taxon>
        <taxon>Abrus</taxon>
    </lineage>
</organism>
<protein>
    <submittedName>
        <fullName evidence="11">Protein trichome birefringence-like 11</fullName>
    </submittedName>
</protein>
<evidence type="ECO:0000256" key="3">
    <source>
        <dbReference type="ARBA" id="ARBA00022692"/>
    </source>
</evidence>
<gene>
    <name evidence="11" type="primary">LOC113871105</name>
</gene>
<comment type="similarity">
    <text evidence="2">Belongs to the PC-esterase family. TBL subfamily.</text>
</comment>
<evidence type="ECO:0000256" key="5">
    <source>
        <dbReference type="ARBA" id="ARBA00022989"/>
    </source>
</evidence>
<sequence>MSSKRSPQQYVEAMPVFERVKRLRLFEPSLGVTGFFLVTAFVIFSFFYLDYRELAGRFMLSGQSQRFIWSQQKRGSAEEHVERVEFLGEKGGGCDLFEGNWVWDESYPLYQSKDCNFLDGGFRCSENGRPDLFYTKWRWQPKDCNLPRFNATTMLEKLRNKRLVFAGDSIGRNQWESLLCMLSSGVPNKDSIYEVNGSPITKHKGFLVFRFKDFNCTVEYYRAPFLVLQSRPPTGTIGKVRTTLKLDKMDWNSLKWRDADVLVLNTGHWWNHEKTIRGGCYFQEGMEVKFEMKVEEAYKRSIETVLNWMQNTVNPSKTQVFFRTYAPVHFRGGAWRKGGNCHLETLPELGSSLVPNDNWSQFKIANSVFLAHKNTSQVLKFKVLNVTQMTAQRKDGHSSIYYLGPDAGPAPFHRQDCSHWCLPGVPDTWNQLLYALFLKYATSHRS</sequence>
<dbReference type="InterPro" id="IPR026057">
    <property type="entry name" value="TBL_C"/>
</dbReference>
<reference evidence="11" key="2">
    <citation type="submission" date="2025-08" db="UniProtKB">
        <authorList>
            <consortium name="RefSeq"/>
        </authorList>
    </citation>
    <scope>IDENTIFICATION</scope>
    <source>
        <tissue evidence="11">Young leaves</tissue>
    </source>
</reference>
<comment type="subcellular location">
    <subcellularLocation>
        <location evidence="1">Membrane</location>
        <topology evidence="1">Single-pass membrane protein</topology>
    </subcellularLocation>
</comment>
<evidence type="ECO:0000256" key="1">
    <source>
        <dbReference type="ARBA" id="ARBA00004167"/>
    </source>
</evidence>
<dbReference type="GO" id="GO:0016413">
    <property type="term" value="F:O-acetyltransferase activity"/>
    <property type="evidence" value="ECO:0007669"/>
    <property type="project" value="InterPro"/>
</dbReference>
<dbReference type="GO" id="GO:0016020">
    <property type="term" value="C:membrane"/>
    <property type="evidence" value="ECO:0007669"/>
    <property type="project" value="UniProtKB-SubCell"/>
</dbReference>
<dbReference type="RefSeq" id="XP_027363695.1">
    <property type="nucleotide sequence ID" value="XM_027507894.1"/>
</dbReference>
<keyword evidence="6 7" id="KW-0472">Membrane</keyword>
<dbReference type="KEGG" id="aprc:113871105"/>
<feature type="domain" description="Trichome birefringence-like N-terminal" evidence="9">
    <location>
        <begin position="93"/>
        <end position="145"/>
    </location>
</feature>
<evidence type="ECO:0000259" key="9">
    <source>
        <dbReference type="Pfam" id="PF14416"/>
    </source>
</evidence>
<dbReference type="Pfam" id="PF14416">
    <property type="entry name" value="PMR5N"/>
    <property type="match status" value="1"/>
</dbReference>
<evidence type="ECO:0000256" key="6">
    <source>
        <dbReference type="ARBA" id="ARBA00023136"/>
    </source>
</evidence>
<dbReference type="Pfam" id="PF13839">
    <property type="entry name" value="PC-Esterase"/>
    <property type="match status" value="1"/>
</dbReference>
<feature type="transmembrane region" description="Helical" evidence="7">
    <location>
        <begin position="29"/>
        <end position="49"/>
    </location>
</feature>
<reference evidence="10" key="1">
    <citation type="journal article" date="2019" name="Toxins">
        <title>Detection of Abrin-Like and Prepropulchellin-Like Toxin Genes and Transcripts Using Whole Genome Sequencing and Full-Length Transcript Sequencing of Abrus precatorius.</title>
        <authorList>
            <person name="Hovde B.T."/>
            <person name="Daligault H.E."/>
            <person name="Hanschen E.R."/>
            <person name="Kunde Y.A."/>
            <person name="Johnson M.B."/>
            <person name="Starkenburg S.R."/>
            <person name="Johnson S.L."/>
        </authorList>
    </citation>
    <scope>NUCLEOTIDE SEQUENCE [LARGE SCALE GENOMIC DNA]</scope>
</reference>